<dbReference type="InterPro" id="IPR011009">
    <property type="entry name" value="Kinase-like_dom_sf"/>
</dbReference>
<keyword evidence="3" id="KW-0808">Transferase</keyword>
<feature type="region of interest" description="Disordered" evidence="10">
    <location>
        <begin position="763"/>
        <end position="856"/>
    </location>
</feature>
<feature type="compositionally biased region" description="Low complexity" evidence="10">
    <location>
        <begin position="80"/>
        <end position="91"/>
    </location>
</feature>
<feature type="compositionally biased region" description="Low complexity" evidence="10">
    <location>
        <begin position="834"/>
        <end position="851"/>
    </location>
</feature>
<feature type="compositionally biased region" description="Polar residues" evidence="10">
    <location>
        <begin position="96"/>
        <end position="120"/>
    </location>
</feature>
<evidence type="ECO:0000256" key="5">
    <source>
        <dbReference type="ARBA" id="ARBA00022777"/>
    </source>
</evidence>
<reference evidence="12 13" key="1">
    <citation type="submission" date="2013-02" db="EMBL/GenBank/DDBJ databases">
        <title>Genome sequence of Candida maltosa Xu316, a potential industrial strain for xylitol and ethanol production.</title>
        <authorList>
            <person name="Yu J."/>
            <person name="Wang Q."/>
            <person name="Geng X."/>
            <person name="Bao W."/>
            <person name="He P."/>
            <person name="Cai J."/>
        </authorList>
    </citation>
    <scope>NUCLEOTIDE SEQUENCE [LARGE SCALE GENOMIC DNA]</scope>
    <source>
        <strain evidence="13">Xu316</strain>
    </source>
</reference>
<dbReference type="EMBL" id="AOGT01000292">
    <property type="protein sequence ID" value="EMG50336.1"/>
    <property type="molecule type" value="Genomic_DNA"/>
</dbReference>
<dbReference type="AlphaFoldDB" id="M3IUP5"/>
<dbReference type="InterPro" id="IPR000719">
    <property type="entry name" value="Prot_kinase_dom"/>
</dbReference>
<feature type="region of interest" description="Disordered" evidence="10">
    <location>
        <begin position="669"/>
        <end position="744"/>
    </location>
</feature>
<feature type="compositionally biased region" description="Low complexity" evidence="10">
    <location>
        <begin position="121"/>
        <end position="145"/>
    </location>
</feature>
<protein>
    <recommendedName>
        <fullName evidence="1">non-specific serine/threonine protein kinase</fullName>
        <ecNumber evidence="1">2.7.11.1</ecNumber>
    </recommendedName>
</protein>
<feature type="compositionally biased region" description="Polar residues" evidence="10">
    <location>
        <begin position="182"/>
        <end position="196"/>
    </location>
</feature>
<dbReference type="Gene3D" id="1.10.510.10">
    <property type="entry name" value="Transferase(Phosphotransferase) domain 1"/>
    <property type="match status" value="1"/>
</dbReference>
<dbReference type="InterPro" id="IPR008271">
    <property type="entry name" value="Ser/Thr_kinase_AS"/>
</dbReference>
<evidence type="ECO:0000256" key="9">
    <source>
        <dbReference type="PROSITE-ProRule" id="PRU10141"/>
    </source>
</evidence>
<comment type="catalytic activity">
    <reaction evidence="8">
        <text>L-seryl-[protein] + ATP = O-phospho-L-seryl-[protein] + ADP + H(+)</text>
        <dbReference type="Rhea" id="RHEA:17989"/>
        <dbReference type="Rhea" id="RHEA-COMP:9863"/>
        <dbReference type="Rhea" id="RHEA-COMP:11604"/>
        <dbReference type="ChEBI" id="CHEBI:15378"/>
        <dbReference type="ChEBI" id="CHEBI:29999"/>
        <dbReference type="ChEBI" id="CHEBI:30616"/>
        <dbReference type="ChEBI" id="CHEBI:83421"/>
        <dbReference type="ChEBI" id="CHEBI:456216"/>
        <dbReference type="EC" id="2.7.11.1"/>
    </reaction>
</comment>
<keyword evidence="5" id="KW-0418">Kinase</keyword>
<evidence type="ECO:0000256" key="3">
    <source>
        <dbReference type="ARBA" id="ARBA00022679"/>
    </source>
</evidence>
<evidence type="ECO:0000256" key="2">
    <source>
        <dbReference type="ARBA" id="ARBA00022527"/>
    </source>
</evidence>
<dbReference type="Proteomes" id="UP000011777">
    <property type="component" value="Unassembled WGS sequence"/>
</dbReference>
<accession>M3IUP5</accession>
<gene>
    <name evidence="12" type="ORF">G210_4623</name>
</gene>
<keyword evidence="2" id="KW-0723">Serine/threonine-protein kinase</keyword>
<dbReference type="PROSITE" id="PS00108">
    <property type="entry name" value="PROTEIN_KINASE_ST"/>
    <property type="match status" value="1"/>
</dbReference>
<comment type="caution">
    <text evidence="12">The sequence shown here is derived from an EMBL/GenBank/DDBJ whole genome shotgun (WGS) entry which is preliminary data.</text>
</comment>
<evidence type="ECO:0000256" key="1">
    <source>
        <dbReference type="ARBA" id="ARBA00012513"/>
    </source>
</evidence>
<evidence type="ECO:0000259" key="11">
    <source>
        <dbReference type="PROSITE" id="PS50011"/>
    </source>
</evidence>
<feature type="compositionally biased region" description="Pro residues" evidence="10">
    <location>
        <begin position="55"/>
        <end position="65"/>
    </location>
</feature>
<feature type="region of interest" description="Disordered" evidence="10">
    <location>
        <begin position="614"/>
        <end position="653"/>
    </location>
</feature>
<keyword evidence="4 9" id="KW-0547">Nucleotide-binding</keyword>
<dbReference type="PANTHER" id="PTHR44167">
    <property type="entry name" value="OVARIAN-SPECIFIC SERINE/THREONINE-PROTEIN KINASE LOK-RELATED"/>
    <property type="match status" value="1"/>
</dbReference>
<dbReference type="PROSITE" id="PS00107">
    <property type="entry name" value="PROTEIN_KINASE_ATP"/>
    <property type="match status" value="1"/>
</dbReference>
<feature type="compositionally biased region" description="Polar residues" evidence="10">
    <location>
        <begin position="705"/>
        <end position="714"/>
    </location>
</feature>
<dbReference type="OrthoDB" id="4062651at2759"/>
<dbReference type="GO" id="GO:0004674">
    <property type="term" value="F:protein serine/threonine kinase activity"/>
    <property type="evidence" value="ECO:0007669"/>
    <property type="project" value="UniProtKB-KW"/>
</dbReference>
<evidence type="ECO:0000256" key="10">
    <source>
        <dbReference type="SAM" id="MobiDB-lite"/>
    </source>
</evidence>
<dbReference type="PANTHER" id="PTHR44167:SF24">
    <property type="entry name" value="SERINE_THREONINE-PROTEIN KINASE CHK2"/>
    <property type="match status" value="1"/>
</dbReference>
<dbReference type="EC" id="2.7.11.1" evidence="1"/>
<organism evidence="12 13">
    <name type="scientific">Candida maltosa (strain Xu316)</name>
    <name type="common">Yeast</name>
    <dbReference type="NCBI Taxonomy" id="1245528"/>
    <lineage>
        <taxon>Eukaryota</taxon>
        <taxon>Fungi</taxon>
        <taxon>Dikarya</taxon>
        <taxon>Ascomycota</taxon>
        <taxon>Saccharomycotina</taxon>
        <taxon>Pichiomycetes</taxon>
        <taxon>Debaryomycetaceae</taxon>
        <taxon>Candida/Lodderomyces clade</taxon>
        <taxon>Candida</taxon>
    </lineage>
</organism>
<evidence type="ECO:0000256" key="7">
    <source>
        <dbReference type="ARBA" id="ARBA00047899"/>
    </source>
</evidence>
<dbReference type="HOGENOM" id="CLU_009275_0_0_1"/>
<dbReference type="GO" id="GO:0005524">
    <property type="term" value="F:ATP binding"/>
    <property type="evidence" value="ECO:0007669"/>
    <property type="project" value="UniProtKB-UniRule"/>
</dbReference>
<evidence type="ECO:0000313" key="12">
    <source>
        <dbReference type="EMBL" id="EMG50336.1"/>
    </source>
</evidence>
<proteinExistence type="predicted"/>
<evidence type="ECO:0000256" key="4">
    <source>
        <dbReference type="ARBA" id="ARBA00022741"/>
    </source>
</evidence>
<comment type="catalytic activity">
    <reaction evidence="7">
        <text>L-threonyl-[protein] + ATP = O-phospho-L-threonyl-[protein] + ADP + H(+)</text>
        <dbReference type="Rhea" id="RHEA:46608"/>
        <dbReference type="Rhea" id="RHEA-COMP:11060"/>
        <dbReference type="Rhea" id="RHEA-COMP:11605"/>
        <dbReference type="ChEBI" id="CHEBI:15378"/>
        <dbReference type="ChEBI" id="CHEBI:30013"/>
        <dbReference type="ChEBI" id="CHEBI:30616"/>
        <dbReference type="ChEBI" id="CHEBI:61977"/>
        <dbReference type="ChEBI" id="CHEBI:456216"/>
        <dbReference type="EC" id="2.7.11.1"/>
    </reaction>
</comment>
<dbReference type="SUPFAM" id="SSF56112">
    <property type="entry name" value="Protein kinase-like (PK-like)"/>
    <property type="match status" value="1"/>
</dbReference>
<keyword evidence="13" id="KW-1185">Reference proteome</keyword>
<feature type="compositionally biased region" description="Polar residues" evidence="10">
    <location>
        <begin position="614"/>
        <end position="638"/>
    </location>
</feature>
<feature type="compositionally biased region" description="Acidic residues" evidence="10">
    <location>
        <begin position="777"/>
        <end position="794"/>
    </location>
</feature>
<feature type="region of interest" description="Disordered" evidence="10">
    <location>
        <begin position="1"/>
        <end position="160"/>
    </location>
</feature>
<dbReference type="OMA" id="DHAFRDY"/>
<feature type="compositionally biased region" description="Basic and acidic residues" evidence="10">
    <location>
        <begin position="8"/>
        <end position="18"/>
    </location>
</feature>
<dbReference type="eggNOG" id="KOG0583">
    <property type="taxonomic scope" value="Eukaryota"/>
</dbReference>
<evidence type="ECO:0000256" key="6">
    <source>
        <dbReference type="ARBA" id="ARBA00022840"/>
    </source>
</evidence>
<dbReference type="GO" id="GO:0030447">
    <property type="term" value="P:filamentous growth"/>
    <property type="evidence" value="ECO:0007669"/>
    <property type="project" value="UniProtKB-ARBA"/>
</dbReference>
<feature type="binding site" evidence="9">
    <location>
        <position position="307"/>
    </location>
    <ligand>
        <name>ATP</name>
        <dbReference type="ChEBI" id="CHEBI:30616"/>
    </ligand>
</feature>
<keyword evidence="6 9" id="KW-0067">ATP-binding</keyword>
<dbReference type="InterPro" id="IPR017441">
    <property type="entry name" value="Protein_kinase_ATP_BS"/>
</dbReference>
<feature type="compositionally biased region" description="Low complexity" evidence="10">
    <location>
        <begin position="45"/>
        <end position="54"/>
    </location>
</feature>
<dbReference type="SMART" id="SM00220">
    <property type="entry name" value="S_TKc"/>
    <property type="match status" value="1"/>
</dbReference>
<sequence length="910" mass="100908">MPNIKSIFRKDPTPEPHKSPSTTGLSKLFHRHEKDHQLNQPPHPQSHQHATTTPTPSPQQTPPQQSPQQPQQQNGDTSEPPSKSLPKSKSPIIAPVNQTPHMNRTPSISSLKRRNTNPIQSSNGNTNNNSATNLHHSNSLSTRNRSNSDKIPHNPPRKVLTKAETFAHLNQLDTRNAAKQQLRNNRVSSNHAQSPLLSGAGSGGVPLPPAPHDKIVYNPYGLNKTATQERPKNTSFYMSGVGDGERVLANPVASPNDYLPLELRQEHVNLLDDFEIDAGTRKLGDGGSSDVRIINACHRKKDLFALKKFTLLTKETDEEFYKRVSKEYVIHQRVAMSRHIVDAIAIVRIQSQSNLTRGWGMVMEFCGAGDLFSLIVKPGWKNSPINEKYCLFKQIAYGVKYLHDHDIVHRDLKPENVLLDANGLAKLCDFGVSEFGHENPDDLTSPIKMSTSYVGSPPYSPPEVMLLKEKSSTEIKSFAYDPFKMDCWGLGMMLFCLIYGGVPFQQSTPNDHAFRDYKFSHKRFCTDHHNFKDNRGFPKGPGSEFKLASKFESTGASRVAWKLCDPSPATRYTIDRLFEDPWFQGLEMCVYENPDQTVDPFVLPGTGNNINTHSASGYSSAANSQAPSRRGTFSSRPVASSHGYESHDENGNLQSSFKSMLDLQDVGEKLKKSSGGGPPAAELSSSNASIHSNDSSSSKLKLNSTPMSPSSQHPSLDRVNQAASPANGNLPAVEESDIEHEHETLDEKLDHFEKLPEPALDIKCAPLTEITATPEENGYEEEEIEDEDDEDDTTSENINQQQQQPQQQVQQKDGVRESSPSSLTHEHVLDSGESNVSSQQQQPNNGNTTTNDSSFAKNDDSFCVSIEYKPVLKSGVDIIHWNADGTCELGYKIKKHHHTEVSNVSNSSRR</sequence>
<dbReference type="PROSITE" id="PS50011">
    <property type="entry name" value="PROTEIN_KINASE_DOM"/>
    <property type="match status" value="1"/>
</dbReference>
<evidence type="ECO:0000256" key="8">
    <source>
        <dbReference type="ARBA" id="ARBA00048679"/>
    </source>
</evidence>
<name>M3IUP5_CANMX</name>
<dbReference type="Pfam" id="PF00069">
    <property type="entry name" value="Pkinase"/>
    <property type="match status" value="1"/>
</dbReference>
<feature type="region of interest" description="Disordered" evidence="10">
    <location>
        <begin position="182"/>
        <end position="203"/>
    </location>
</feature>
<feature type="compositionally biased region" description="Low complexity" evidence="10">
    <location>
        <begin position="800"/>
        <end position="811"/>
    </location>
</feature>
<feature type="compositionally biased region" description="Low complexity" evidence="10">
    <location>
        <begin position="683"/>
        <end position="704"/>
    </location>
</feature>
<dbReference type="FunFam" id="1.10.510.10:FF:000949">
    <property type="entry name" value="Serine/threonine-protein kinase PTK1/STK1"/>
    <property type="match status" value="1"/>
</dbReference>
<evidence type="ECO:0000313" key="13">
    <source>
        <dbReference type="Proteomes" id="UP000011777"/>
    </source>
</evidence>
<feature type="domain" description="Protein kinase" evidence="11">
    <location>
        <begin position="277"/>
        <end position="583"/>
    </location>
</feature>
<dbReference type="STRING" id="1245528.M3IUP5"/>